<name>A0A076MLH1_AMYME</name>
<dbReference type="GO" id="GO:0009306">
    <property type="term" value="P:protein secretion"/>
    <property type="evidence" value="ECO:0007669"/>
    <property type="project" value="InterPro"/>
</dbReference>
<dbReference type="Pfam" id="PF10824">
    <property type="entry name" value="T7SS_ESX_EspC"/>
    <property type="match status" value="1"/>
</dbReference>
<proteinExistence type="predicted"/>
<evidence type="ECO:0000313" key="2">
    <source>
        <dbReference type="Proteomes" id="UP000062973"/>
    </source>
</evidence>
<dbReference type="KEGG" id="amq:AMETH_1536"/>
<dbReference type="EMBL" id="CP009110">
    <property type="protein sequence ID" value="AIJ21628.1"/>
    <property type="molecule type" value="Genomic_DNA"/>
</dbReference>
<dbReference type="STRING" id="1068978.AMETH_1536"/>
<evidence type="ECO:0000313" key="1">
    <source>
        <dbReference type="EMBL" id="AIJ21628.1"/>
    </source>
</evidence>
<dbReference type="eggNOG" id="ENOG5031V3I">
    <property type="taxonomic scope" value="Bacteria"/>
</dbReference>
<accession>A0A076MLH1</accession>
<gene>
    <name evidence="1" type="ORF">AMETH_1536</name>
</gene>
<dbReference type="HOGENOM" id="CLU_177497_0_0_11"/>
<sequence>MVSGSGFEVDSAPLVSFGQHLDQLTENLKGTAGVVGGCVGDIGIFGMVGQIFGAGVTLWCGKAEDQLNKYSGTITEFADNVREAAKAYDAHDAETAAGLLGFKA</sequence>
<dbReference type="InterPro" id="IPR022536">
    <property type="entry name" value="EspC"/>
</dbReference>
<keyword evidence="2" id="KW-1185">Reference proteome</keyword>
<organism evidence="1 2">
    <name type="scientific">Amycolatopsis methanolica 239</name>
    <dbReference type="NCBI Taxonomy" id="1068978"/>
    <lineage>
        <taxon>Bacteria</taxon>
        <taxon>Bacillati</taxon>
        <taxon>Actinomycetota</taxon>
        <taxon>Actinomycetes</taxon>
        <taxon>Pseudonocardiales</taxon>
        <taxon>Pseudonocardiaceae</taxon>
        <taxon>Amycolatopsis</taxon>
        <taxon>Amycolatopsis methanolica group</taxon>
    </lineage>
</organism>
<protein>
    <recommendedName>
        <fullName evidence="3">ESX-1 secretion-associated protein</fullName>
    </recommendedName>
</protein>
<dbReference type="PATRIC" id="fig|1068978.7.peg.1618"/>
<dbReference type="Proteomes" id="UP000062973">
    <property type="component" value="Chromosome"/>
</dbReference>
<dbReference type="AlphaFoldDB" id="A0A076MLH1"/>
<evidence type="ECO:0008006" key="3">
    <source>
        <dbReference type="Google" id="ProtNLM"/>
    </source>
</evidence>
<reference evidence="1 2" key="1">
    <citation type="submission" date="2014-07" db="EMBL/GenBank/DDBJ databases">
        <title>Whole Genome Sequence of the Amycolatopsis methanolica 239.</title>
        <authorList>
            <person name="Tang B."/>
        </authorList>
    </citation>
    <scope>NUCLEOTIDE SEQUENCE [LARGE SCALE GENOMIC DNA]</scope>
    <source>
        <strain evidence="1 2">239</strain>
    </source>
</reference>